<sequence length="139" mass="15993">MPLWHIYHPADTFTAEDKQNFAKDITAYYARFGLPEFYAVALFHEIPADSFYVGGVSIPAVRITIDHLARQLDDPDLRKRMSERLHDLMAPYTHDRGLHLEFNINEVPRDTWMIGGLFPPAPGSPVERDWAEANKPIPY</sequence>
<feature type="domain" description="Tautomerase cis-CaaD-like" evidence="1">
    <location>
        <begin position="1"/>
        <end position="135"/>
    </location>
</feature>
<dbReference type="Proteomes" id="UP000432464">
    <property type="component" value="Unassembled WGS sequence"/>
</dbReference>
<dbReference type="RefSeq" id="WP_154788904.1">
    <property type="nucleotide sequence ID" value="NZ_WMBB01000007.1"/>
</dbReference>
<dbReference type="InterPro" id="IPR028116">
    <property type="entry name" value="Cis-CaaD-like"/>
</dbReference>
<keyword evidence="3" id="KW-1185">Reference proteome</keyword>
<accession>A0A6I3L1L4</accession>
<dbReference type="AlphaFoldDB" id="A0A6I3L1L4"/>
<organism evidence="2 3">
    <name type="scientific">Nocardia aurantiaca</name>
    <dbReference type="NCBI Taxonomy" id="2675850"/>
    <lineage>
        <taxon>Bacteria</taxon>
        <taxon>Bacillati</taxon>
        <taxon>Actinomycetota</taxon>
        <taxon>Actinomycetes</taxon>
        <taxon>Mycobacteriales</taxon>
        <taxon>Nocardiaceae</taxon>
        <taxon>Nocardia</taxon>
    </lineage>
</organism>
<gene>
    <name evidence="2" type="ORF">GLP40_17170</name>
</gene>
<evidence type="ECO:0000313" key="2">
    <source>
        <dbReference type="EMBL" id="MTE14484.1"/>
    </source>
</evidence>
<name>A0A6I3L1L4_9NOCA</name>
<dbReference type="Gene3D" id="3.30.429.10">
    <property type="entry name" value="Macrophage Migration Inhibitory Factor"/>
    <property type="match status" value="1"/>
</dbReference>
<proteinExistence type="predicted"/>
<comment type="caution">
    <text evidence="2">The sequence shown here is derived from an EMBL/GenBank/DDBJ whole genome shotgun (WGS) entry which is preliminary data.</text>
</comment>
<reference evidence="2 3" key="1">
    <citation type="submission" date="2019-11" db="EMBL/GenBank/DDBJ databases">
        <title>Nocardia sp. nov. CT2-14 isolated from soil.</title>
        <authorList>
            <person name="Kanchanasin P."/>
            <person name="Tanasupawat S."/>
            <person name="Yuki M."/>
            <person name="Kudo T."/>
        </authorList>
    </citation>
    <scope>NUCLEOTIDE SEQUENCE [LARGE SCALE GENOMIC DNA]</scope>
    <source>
        <strain evidence="2 3">CT2-14</strain>
    </source>
</reference>
<evidence type="ECO:0000313" key="3">
    <source>
        <dbReference type="Proteomes" id="UP000432464"/>
    </source>
</evidence>
<dbReference type="Pfam" id="PF14832">
    <property type="entry name" value="Tautomerase_3"/>
    <property type="match status" value="1"/>
</dbReference>
<evidence type="ECO:0000259" key="1">
    <source>
        <dbReference type="Pfam" id="PF14832"/>
    </source>
</evidence>
<dbReference type="SUPFAM" id="SSF55331">
    <property type="entry name" value="Tautomerase/MIF"/>
    <property type="match status" value="1"/>
</dbReference>
<protein>
    <submittedName>
        <fullName evidence="2">4-oxalocrotonate tautomerase</fullName>
    </submittedName>
</protein>
<dbReference type="InterPro" id="IPR014347">
    <property type="entry name" value="Tautomerase/MIF_sf"/>
</dbReference>
<dbReference type="EMBL" id="WMBB01000007">
    <property type="protein sequence ID" value="MTE14484.1"/>
    <property type="molecule type" value="Genomic_DNA"/>
</dbReference>